<dbReference type="EMBL" id="FQTW01000001">
    <property type="protein sequence ID" value="SHE38043.1"/>
    <property type="molecule type" value="Genomic_DNA"/>
</dbReference>
<dbReference type="STRING" id="1155689.SAMN05444278_101431"/>
<evidence type="ECO:0000313" key="1">
    <source>
        <dbReference type="EMBL" id="SHE38043.1"/>
    </source>
</evidence>
<gene>
    <name evidence="1" type="ORF">SAMN05444278_101431</name>
</gene>
<proteinExistence type="predicted"/>
<organism evidence="1 2">
    <name type="scientific">Psychroflexus salarius</name>
    <dbReference type="NCBI Taxonomy" id="1155689"/>
    <lineage>
        <taxon>Bacteria</taxon>
        <taxon>Pseudomonadati</taxon>
        <taxon>Bacteroidota</taxon>
        <taxon>Flavobacteriia</taxon>
        <taxon>Flavobacteriales</taxon>
        <taxon>Flavobacteriaceae</taxon>
        <taxon>Psychroflexus</taxon>
    </lineage>
</organism>
<dbReference type="PROSITE" id="PS51257">
    <property type="entry name" value="PROKAR_LIPOPROTEIN"/>
    <property type="match status" value="1"/>
</dbReference>
<reference evidence="1 2" key="1">
    <citation type="submission" date="2016-11" db="EMBL/GenBank/DDBJ databases">
        <authorList>
            <person name="Jaros S."/>
            <person name="Januszkiewicz K."/>
            <person name="Wedrychowicz H."/>
        </authorList>
    </citation>
    <scope>NUCLEOTIDE SEQUENCE [LARGE SCALE GENOMIC DNA]</scope>
    <source>
        <strain evidence="1 2">DSM 25661</strain>
    </source>
</reference>
<keyword evidence="2" id="KW-1185">Reference proteome</keyword>
<name>A0A1M4T0Q5_9FLAO</name>
<protein>
    <recommendedName>
        <fullName evidence="3">Lipoprotein</fullName>
    </recommendedName>
</protein>
<evidence type="ECO:0008006" key="3">
    <source>
        <dbReference type="Google" id="ProtNLM"/>
    </source>
</evidence>
<accession>A0A1M4T0Q5</accession>
<sequence length="399" mass="45875">MLICFKNIVGMKSIISVCLVVLLIGCTTIKGTQQEINSGDYSSAIHNSVNKIAKDKYSKKAKAYADLLFEAYHKYQSQLLDQVNYLKQDDAFNNAERIFSAYKTLKGNQQKIKPLLPLEGTNGSLDFNFVEVNSKLIKAKSTYADALFNSAINLLETQQISESRTAYNQLQKVKNLEPSYPKLEETIEIAYNNGLSFVYMNLKNSTQMVLPKAFQESLLSLNTYNLNDFWTVYHNSKLPNISYDREIIVDFQQFNYSPERLLEREINLEREVVDGWQYKLNRKGDYVLDEDGNRVKEDRVVVVKALLFETIQSKEVEVLANVKFIDALNQQQVLSKPMRSLFVFENKFATYQGDIRALTKADRQLLQGQFVDYPTNEMMLIDAANDIKLKLKSILKNNM</sequence>
<dbReference type="AlphaFoldDB" id="A0A1M4T0Q5"/>
<dbReference type="Proteomes" id="UP000184462">
    <property type="component" value="Unassembled WGS sequence"/>
</dbReference>
<evidence type="ECO:0000313" key="2">
    <source>
        <dbReference type="Proteomes" id="UP000184462"/>
    </source>
</evidence>